<dbReference type="Gene3D" id="3.60.21.10">
    <property type="match status" value="1"/>
</dbReference>
<dbReference type="EMBL" id="SOIJ01000232">
    <property type="protein sequence ID" value="TET92255.1"/>
    <property type="molecule type" value="Genomic_DNA"/>
</dbReference>
<dbReference type="SUPFAM" id="SSF56300">
    <property type="entry name" value="Metallo-dependent phosphatases"/>
    <property type="match status" value="1"/>
</dbReference>
<dbReference type="AlphaFoldDB" id="A0A523YL40"/>
<accession>A0A523YL40</accession>
<feature type="domain" description="Calcineurin-like phosphoesterase" evidence="1">
    <location>
        <begin position="11"/>
        <end position="167"/>
    </location>
</feature>
<evidence type="ECO:0000313" key="3">
    <source>
        <dbReference type="Proteomes" id="UP000316925"/>
    </source>
</evidence>
<dbReference type="InterPro" id="IPR029052">
    <property type="entry name" value="Metallo-depent_PP-like"/>
</dbReference>
<evidence type="ECO:0000259" key="1">
    <source>
        <dbReference type="Pfam" id="PF00149"/>
    </source>
</evidence>
<evidence type="ECO:0000313" key="2">
    <source>
        <dbReference type="EMBL" id="TET92255.1"/>
    </source>
</evidence>
<dbReference type="GO" id="GO:0016787">
    <property type="term" value="F:hydrolase activity"/>
    <property type="evidence" value="ECO:0007669"/>
    <property type="project" value="InterPro"/>
</dbReference>
<comment type="caution">
    <text evidence="2">The sequence shown here is derived from an EMBL/GenBank/DDBJ whole genome shotgun (WGS) entry which is preliminary data.</text>
</comment>
<dbReference type="Pfam" id="PF00149">
    <property type="entry name" value="Metallophos"/>
    <property type="match status" value="1"/>
</dbReference>
<sequence>MKFLVVGDKEEPLLYDYFDKSRFPGIDLILSTGDLRPGYLSFLMTMFNKPLYYVRGNHDIIYREKPPKGGRNIDGQIVTYKGVRILGLEGSMWYGGRGIEYTDIEMRWKVLKLRPRIWLKRGLDVILTHAPPQGIHEGRDQCHKGFSSFRNLIVRYQPCYFIHGHQHLIYPHAGERVTQIGKTQVINCYGYYILENV</sequence>
<proteinExistence type="predicted"/>
<dbReference type="InterPro" id="IPR004843">
    <property type="entry name" value="Calcineurin-like_PHP"/>
</dbReference>
<dbReference type="Proteomes" id="UP000316925">
    <property type="component" value="Unassembled WGS sequence"/>
</dbReference>
<reference evidence="2 3" key="1">
    <citation type="submission" date="2019-03" db="EMBL/GenBank/DDBJ databases">
        <title>Metabolic potential of uncultured bacteria and archaea associated with petroleum seepage in deep-sea sediments.</title>
        <authorList>
            <person name="Dong X."/>
            <person name="Hubert C."/>
        </authorList>
    </citation>
    <scope>NUCLEOTIDE SEQUENCE [LARGE SCALE GENOMIC DNA]</scope>
    <source>
        <strain evidence="2">E29_bin28</strain>
    </source>
</reference>
<protein>
    <submittedName>
        <fullName evidence="2">Metallophosphoesterase</fullName>
    </submittedName>
</protein>
<organism evidence="2 3">
    <name type="scientific">Aerophobetes bacterium</name>
    <dbReference type="NCBI Taxonomy" id="2030807"/>
    <lineage>
        <taxon>Bacteria</taxon>
        <taxon>Candidatus Aerophobota</taxon>
    </lineage>
</organism>
<name>A0A523YL40_UNCAE</name>
<gene>
    <name evidence="2" type="ORF">E3J33_04110</name>
</gene>